<reference evidence="2" key="1">
    <citation type="journal article" date="2020" name="Stud. Mycol.">
        <title>101 Dothideomycetes genomes: a test case for predicting lifestyles and emergence of pathogens.</title>
        <authorList>
            <person name="Haridas S."/>
            <person name="Albert R."/>
            <person name="Binder M."/>
            <person name="Bloem J."/>
            <person name="Labutti K."/>
            <person name="Salamov A."/>
            <person name="Andreopoulos B."/>
            <person name="Baker S."/>
            <person name="Barry K."/>
            <person name="Bills G."/>
            <person name="Bluhm B."/>
            <person name="Cannon C."/>
            <person name="Castanera R."/>
            <person name="Culley D."/>
            <person name="Daum C."/>
            <person name="Ezra D."/>
            <person name="Gonzalez J."/>
            <person name="Henrissat B."/>
            <person name="Kuo A."/>
            <person name="Liang C."/>
            <person name="Lipzen A."/>
            <person name="Lutzoni F."/>
            <person name="Magnuson J."/>
            <person name="Mondo S."/>
            <person name="Nolan M."/>
            <person name="Ohm R."/>
            <person name="Pangilinan J."/>
            <person name="Park H.-J."/>
            <person name="Ramirez L."/>
            <person name="Alfaro M."/>
            <person name="Sun H."/>
            <person name="Tritt A."/>
            <person name="Yoshinaga Y."/>
            <person name="Zwiers L.-H."/>
            <person name="Turgeon B."/>
            <person name="Goodwin S."/>
            <person name="Spatafora J."/>
            <person name="Crous P."/>
            <person name="Grigoriev I."/>
        </authorList>
    </citation>
    <scope>NUCLEOTIDE SEQUENCE</scope>
    <source>
        <strain evidence="2">CBS 113818</strain>
    </source>
</reference>
<dbReference type="AlphaFoldDB" id="A0A6A6ZFC3"/>
<name>A0A6A6ZFC3_9PLEO</name>
<evidence type="ECO:0000256" key="1">
    <source>
        <dbReference type="SAM" id="MobiDB-lite"/>
    </source>
</evidence>
<gene>
    <name evidence="2" type="ORF">CC86DRAFT_126576</name>
</gene>
<protein>
    <submittedName>
        <fullName evidence="2">Uncharacterized protein</fullName>
    </submittedName>
</protein>
<feature type="region of interest" description="Disordered" evidence="1">
    <location>
        <begin position="129"/>
        <end position="155"/>
    </location>
</feature>
<dbReference type="EMBL" id="MU006243">
    <property type="protein sequence ID" value="KAF2819696.1"/>
    <property type="molecule type" value="Genomic_DNA"/>
</dbReference>
<dbReference type="Proteomes" id="UP000799424">
    <property type="component" value="Unassembled WGS sequence"/>
</dbReference>
<keyword evidence="3" id="KW-1185">Reference proteome</keyword>
<sequence>MASGTFDLAEIGARMRPPVRLTGVHHSMKDARDAIIKQLDNRNRAANKTRSWPNPGDMKPKAMKQQLAYGLAAQLYAMSPATLTLTLVHTPGRATASTTTPSVTAPDTSLTGVGKSAAKAASVTATTIAPSTSSSTVRKPDAKATPSTAQTTTSRRHEFHWQGLLNHRTGYEVY</sequence>
<organism evidence="2 3">
    <name type="scientific">Ophiobolus disseminans</name>
    <dbReference type="NCBI Taxonomy" id="1469910"/>
    <lineage>
        <taxon>Eukaryota</taxon>
        <taxon>Fungi</taxon>
        <taxon>Dikarya</taxon>
        <taxon>Ascomycota</taxon>
        <taxon>Pezizomycotina</taxon>
        <taxon>Dothideomycetes</taxon>
        <taxon>Pleosporomycetidae</taxon>
        <taxon>Pleosporales</taxon>
        <taxon>Pleosporineae</taxon>
        <taxon>Phaeosphaeriaceae</taxon>
        <taxon>Ophiobolus</taxon>
    </lineage>
</organism>
<accession>A0A6A6ZFC3</accession>
<evidence type="ECO:0000313" key="2">
    <source>
        <dbReference type="EMBL" id="KAF2819696.1"/>
    </source>
</evidence>
<proteinExistence type="predicted"/>
<evidence type="ECO:0000313" key="3">
    <source>
        <dbReference type="Proteomes" id="UP000799424"/>
    </source>
</evidence>